<evidence type="ECO:0000256" key="2">
    <source>
        <dbReference type="ARBA" id="ARBA00022448"/>
    </source>
</evidence>
<keyword evidence="2" id="KW-0813">Transport</keyword>
<keyword evidence="5 6" id="KW-0472">Membrane</keyword>
<protein>
    <recommendedName>
        <fullName evidence="7">Major facilitator superfamily (MFS) profile domain-containing protein</fullName>
    </recommendedName>
</protein>
<gene>
    <name evidence="8" type="ORF">GQ61_01105</name>
</gene>
<dbReference type="OrthoDB" id="9800416at2"/>
<keyword evidence="4 6" id="KW-1133">Transmembrane helix</keyword>
<evidence type="ECO:0000256" key="4">
    <source>
        <dbReference type="ARBA" id="ARBA00022989"/>
    </source>
</evidence>
<feature type="transmembrane region" description="Helical" evidence="6">
    <location>
        <begin position="242"/>
        <end position="259"/>
    </location>
</feature>
<feature type="transmembrane region" description="Helical" evidence="6">
    <location>
        <begin position="98"/>
        <end position="118"/>
    </location>
</feature>
<dbReference type="PANTHER" id="PTHR23502:SF132">
    <property type="entry name" value="POLYAMINE TRANSPORTER 2-RELATED"/>
    <property type="match status" value="1"/>
</dbReference>
<dbReference type="GO" id="GO:0022857">
    <property type="term" value="F:transmembrane transporter activity"/>
    <property type="evidence" value="ECO:0007669"/>
    <property type="project" value="InterPro"/>
</dbReference>
<keyword evidence="3 6" id="KW-0812">Transmembrane</keyword>
<proteinExistence type="predicted"/>
<feature type="transmembrane region" description="Helical" evidence="6">
    <location>
        <begin position="155"/>
        <end position="175"/>
    </location>
</feature>
<keyword evidence="9" id="KW-1185">Reference proteome</keyword>
<feature type="transmembrane region" description="Helical" evidence="6">
    <location>
        <begin position="360"/>
        <end position="381"/>
    </location>
</feature>
<feature type="transmembrane region" description="Helical" evidence="6">
    <location>
        <begin position="299"/>
        <end position="319"/>
    </location>
</feature>
<dbReference type="InterPro" id="IPR011701">
    <property type="entry name" value="MFS"/>
</dbReference>
<evidence type="ECO:0000313" key="9">
    <source>
        <dbReference type="Proteomes" id="UP000237351"/>
    </source>
</evidence>
<evidence type="ECO:0000256" key="6">
    <source>
        <dbReference type="SAM" id="Phobius"/>
    </source>
</evidence>
<feature type="transmembrane region" description="Helical" evidence="6">
    <location>
        <begin position="130"/>
        <end position="149"/>
    </location>
</feature>
<sequence>MLLPFICILSLVVCASEVDISVPGFPEMSHYFGVNDGTIQLTIAYNFIGFCLASLFYGPLSEAFGRRPIMIIGNTLLLIGSIACVISPNIPFLLCARFVQGIGASTSAVLVFAIIADVYQGKQSIKIISIMNAVLTIIITIAPIVGGFITEIVGWRGNYGIVAIIACLSWGSIILKLPETITSCRTVILKPVVKDYVKLFTDGKFLCVSIIPSILYACYLTFITAAPFLYQDTFKMTLRLYVAHQGIIVFSFAIISIFAPKITSNLGSHFVTILGLSLTFVGGLAMWLSVSISANTPNFITFTMTIFSIGFALCYPVIFSSSLEIFPEIKGTASSAIMSMRALICSALISISGYFYNDHIFSIGLLIFIGSCIGVILYAIWKKFLRH</sequence>
<reference evidence="8 9" key="1">
    <citation type="submission" date="2014-06" db="EMBL/GenBank/DDBJ databases">
        <title>The genome of the endonuclear symbiont Nucleicultrix amoebiphila.</title>
        <authorList>
            <person name="Schulz F."/>
            <person name="Horn M."/>
        </authorList>
    </citation>
    <scope>NUCLEOTIDE SEQUENCE [LARGE SCALE GENOMIC DNA]</scope>
    <source>
        <strain evidence="8 9">FS5</strain>
    </source>
</reference>
<feature type="transmembrane region" description="Helical" evidence="6">
    <location>
        <begin position="271"/>
        <end position="293"/>
    </location>
</feature>
<feature type="transmembrane region" description="Helical" evidence="6">
    <location>
        <begin position="69"/>
        <end position="92"/>
    </location>
</feature>
<dbReference type="EMBL" id="CP008743">
    <property type="protein sequence ID" value="ARN84170.1"/>
    <property type="molecule type" value="Genomic_DNA"/>
</dbReference>
<dbReference type="Pfam" id="PF07690">
    <property type="entry name" value="MFS_1"/>
    <property type="match status" value="1"/>
</dbReference>
<dbReference type="STRING" id="1414854.GQ61_01105"/>
<comment type="subcellular location">
    <subcellularLocation>
        <location evidence="1">Membrane</location>
        <topology evidence="1">Multi-pass membrane protein</topology>
    </subcellularLocation>
</comment>
<feature type="transmembrane region" description="Helical" evidence="6">
    <location>
        <begin position="205"/>
        <end position="230"/>
    </location>
</feature>
<name>A0A1W6N2S2_9PROT</name>
<evidence type="ECO:0000313" key="8">
    <source>
        <dbReference type="EMBL" id="ARN84170.1"/>
    </source>
</evidence>
<dbReference type="InterPro" id="IPR020846">
    <property type="entry name" value="MFS_dom"/>
</dbReference>
<dbReference type="KEGG" id="naf:GQ61_01105"/>
<evidence type="ECO:0000256" key="5">
    <source>
        <dbReference type="ARBA" id="ARBA00023136"/>
    </source>
</evidence>
<dbReference type="PANTHER" id="PTHR23502">
    <property type="entry name" value="MAJOR FACILITATOR SUPERFAMILY"/>
    <property type="match status" value="1"/>
</dbReference>
<dbReference type="CDD" id="cd17320">
    <property type="entry name" value="MFS_MdfA_MDR_like"/>
    <property type="match status" value="1"/>
</dbReference>
<dbReference type="Proteomes" id="UP000237351">
    <property type="component" value="Chromosome"/>
</dbReference>
<dbReference type="SUPFAM" id="SSF103473">
    <property type="entry name" value="MFS general substrate transporter"/>
    <property type="match status" value="1"/>
</dbReference>
<organism evidence="8 9">
    <name type="scientific">Candidatus Nucleicultrix amoebiphila FS5</name>
    <dbReference type="NCBI Taxonomy" id="1414854"/>
    <lineage>
        <taxon>Bacteria</taxon>
        <taxon>Pseudomonadati</taxon>
        <taxon>Pseudomonadota</taxon>
        <taxon>Alphaproteobacteria</taxon>
        <taxon>Holosporales</taxon>
        <taxon>Candidatus Nucleicultricaceae</taxon>
        <taxon>Candidatus Nucleicultrix</taxon>
    </lineage>
</organism>
<dbReference type="GO" id="GO:0005886">
    <property type="term" value="C:plasma membrane"/>
    <property type="evidence" value="ECO:0007669"/>
    <property type="project" value="TreeGrafter"/>
</dbReference>
<dbReference type="Gene3D" id="1.20.1720.10">
    <property type="entry name" value="Multidrug resistance protein D"/>
    <property type="match status" value="1"/>
</dbReference>
<dbReference type="AlphaFoldDB" id="A0A1W6N2S2"/>
<evidence type="ECO:0000256" key="3">
    <source>
        <dbReference type="ARBA" id="ARBA00022692"/>
    </source>
</evidence>
<evidence type="ECO:0000256" key="1">
    <source>
        <dbReference type="ARBA" id="ARBA00004141"/>
    </source>
</evidence>
<evidence type="ECO:0000259" key="7">
    <source>
        <dbReference type="PROSITE" id="PS50850"/>
    </source>
</evidence>
<feature type="domain" description="Major facilitator superfamily (MFS) profile" evidence="7">
    <location>
        <begin position="1"/>
        <end position="387"/>
    </location>
</feature>
<feature type="transmembrane region" description="Helical" evidence="6">
    <location>
        <begin position="331"/>
        <end position="354"/>
    </location>
</feature>
<feature type="transmembrane region" description="Helical" evidence="6">
    <location>
        <begin position="39"/>
        <end position="57"/>
    </location>
</feature>
<accession>A0A1W6N2S2</accession>
<dbReference type="InterPro" id="IPR036259">
    <property type="entry name" value="MFS_trans_sf"/>
</dbReference>
<dbReference type="PROSITE" id="PS50850">
    <property type="entry name" value="MFS"/>
    <property type="match status" value="1"/>
</dbReference>